<gene>
    <name evidence="2" type="ORF">NDU88_005647</name>
</gene>
<dbReference type="AlphaFoldDB" id="A0AAV7MK10"/>
<protein>
    <submittedName>
        <fullName evidence="2">Uncharacterized protein</fullName>
    </submittedName>
</protein>
<sequence>MGGRNGCFWSSPMEVLNPVTVRGESTVDRGVRTRTRIASRDGRPDGVRSRSGSSNSGGGRDLSTHSGAVP</sequence>
<keyword evidence="3" id="KW-1185">Reference proteome</keyword>
<accession>A0AAV7MK10</accession>
<reference evidence="2" key="1">
    <citation type="journal article" date="2022" name="bioRxiv">
        <title>Sequencing and chromosome-scale assembly of the giantPleurodeles waltlgenome.</title>
        <authorList>
            <person name="Brown T."/>
            <person name="Elewa A."/>
            <person name="Iarovenko S."/>
            <person name="Subramanian E."/>
            <person name="Araus A.J."/>
            <person name="Petzold A."/>
            <person name="Susuki M."/>
            <person name="Suzuki K.-i.T."/>
            <person name="Hayashi T."/>
            <person name="Toyoda A."/>
            <person name="Oliveira C."/>
            <person name="Osipova E."/>
            <person name="Leigh N.D."/>
            <person name="Simon A."/>
            <person name="Yun M.H."/>
        </authorList>
    </citation>
    <scope>NUCLEOTIDE SEQUENCE</scope>
    <source>
        <strain evidence="2">20211129_DDA</strain>
        <tissue evidence="2">Liver</tissue>
    </source>
</reference>
<comment type="caution">
    <text evidence="2">The sequence shown here is derived from an EMBL/GenBank/DDBJ whole genome shotgun (WGS) entry which is preliminary data.</text>
</comment>
<proteinExistence type="predicted"/>
<dbReference type="EMBL" id="JANPWB010000014">
    <property type="protein sequence ID" value="KAJ1100565.1"/>
    <property type="molecule type" value="Genomic_DNA"/>
</dbReference>
<feature type="region of interest" description="Disordered" evidence="1">
    <location>
        <begin position="26"/>
        <end position="70"/>
    </location>
</feature>
<evidence type="ECO:0000256" key="1">
    <source>
        <dbReference type="SAM" id="MobiDB-lite"/>
    </source>
</evidence>
<evidence type="ECO:0000313" key="3">
    <source>
        <dbReference type="Proteomes" id="UP001066276"/>
    </source>
</evidence>
<dbReference type="Proteomes" id="UP001066276">
    <property type="component" value="Chromosome 10"/>
</dbReference>
<evidence type="ECO:0000313" key="2">
    <source>
        <dbReference type="EMBL" id="KAJ1100565.1"/>
    </source>
</evidence>
<feature type="compositionally biased region" description="Basic and acidic residues" evidence="1">
    <location>
        <begin position="38"/>
        <end position="48"/>
    </location>
</feature>
<name>A0AAV7MK10_PLEWA</name>
<organism evidence="2 3">
    <name type="scientific">Pleurodeles waltl</name>
    <name type="common">Iberian ribbed newt</name>
    <dbReference type="NCBI Taxonomy" id="8319"/>
    <lineage>
        <taxon>Eukaryota</taxon>
        <taxon>Metazoa</taxon>
        <taxon>Chordata</taxon>
        <taxon>Craniata</taxon>
        <taxon>Vertebrata</taxon>
        <taxon>Euteleostomi</taxon>
        <taxon>Amphibia</taxon>
        <taxon>Batrachia</taxon>
        <taxon>Caudata</taxon>
        <taxon>Salamandroidea</taxon>
        <taxon>Salamandridae</taxon>
        <taxon>Pleurodelinae</taxon>
        <taxon>Pleurodeles</taxon>
    </lineage>
</organism>